<evidence type="ECO:0000256" key="2">
    <source>
        <dbReference type="ARBA" id="ARBA00023118"/>
    </source>
</evidence>
<keyword evidence="1" id="KW-0547">Nucleotide-binding</keyword>
<gene>
    <name evidence="4" type="ORF">J2Z49_000636</name>
</gene>
<reference evidence="4 5" key="1">
    <citation type="submission" date="2023-07" db="EMBL/GenBank/DDBJ databases">
        <title>Genomic Encyclopedia of Type Strains, Phase IV (KMG-IV): sequencing the most valuable type-strain genomes for metagenomic binning, comparative biology and taxonomic classification.</title>
        <authorList>
            <person name="Goeker M."/>
        </authorList>
    </citation>
    <scope>NUCLEOTIDE SEQUENCE [LARGE SCALE GENOMIC DNA]</scope>
    <source>
        <strain evidence="4 5">DSM 12396</strain>
    </source>
</reference>
<accession>A0ABU0AZR8</accession>
<keyword evidence="5" id="KW-1185">Reference proteome</keyword>
<evidence type="ECO:0000256" key="1">
    <source>
        <dbReference type="ARBA" id="ARBA00022741"/>
    </source>
</evidence>
<dbReference type="InterPro" id="IPR052117">
    <property type="entry name" value="Cas10/Csm1_subtype-III-A"/>
</dbReference>
<evidence type="ECO:0000313" key="5">
    <source>
        <dbReference type="Proteomes" id="UP001225644"/>
    </source>
</evidence>
<proteinExistence type="predicted"/>
<dbReference type="InterPro" id="IPR043128">
    <property type="entry name" value="Rev_trsase/Diguanyl_cyclase"/>
</dbReference>
<feature type="domain" description="GGDEF" evidence="3">
    <location>
        <begin position="473"/>
        <end position="619"/>
    </location>
</feature>
<dbReference type="InterPro" id="IPR054767">
    <property type="entry name" value="Cas10-Cmr2_palm2"/>
</dbReference>
<dbReference type="Pfam" id="PF22335">
    <property type="entry name" value="Cas10-Cmr2_palm2"/>
    <property type="match status" value="1"/>
</dbReference>
<dbReference type="PANTHER" id="PTHR36528">
    <property type="entry name" value="CRISPR SYSTEM SINGLE-STRAND-SPECIFIC DEOXYRIBONUCLEASE CAS10/CSM1 (SUBTYPE III-A)"/>
    <property type="match status" value="1"/>
</dbReference>
<dbReference type="Proteomes" id="UP001225644">
    <property type="component" value="Unassembled WGS sequence"/>
</dbReference>
<keyword evidence="2" id="KW-0051">Antiviral defense</keyword>
<dbReference type="Gene3D" id="3.30.70.270">
    <property type="match status" value="1"/>
</dbReference>
<protein>
    <recommendedName>
        <fullName evidence="3">GGDEF domain-containing protein</fullName>
    </recommendedName>
</protein>
<name>A0ABU0AZR8_9FIRM</name>
<dbReference type="InterPro" id="IPR000160">
    <property type="entry name" value="GGDEF_dom"/>
</dbReference>
<sequence>MLWLRDGGDMSLPFINWLKDICEPLGSPLQKEGIPSKAILWKHPVTGTQYYLEASRASEITRQGLALAMVLLKEKGSDYAAEKLSDFFAQRDIFERKRWLKENGFLNTEPKDKDGAAINHVPLAALWPELPFPGRISARLARNSPPAGWLRGEGKPCMRLADFLLLRTGLFYALSADRISPEEWRALRLTSLLEGSDVFAPENELSNLKSIPDTLRSIYETASWLAGYSDEVEIGRELGQLEVDIVEGGAFKIKEYYLETNRISEIRGASVLLDGINRRRYIQMFRELPGLTTESIIYAGGGRLMAVVRAGEGKTVAEEIERLHREVCLTARAVGVSHTATVSELAQKLSDLRGRLVEKMAERRSVLVPAWETTKGAIDLYEKEFHLAAEPHLLPEKTKDVCDSCGIRPAFKQWRYEDESRDLCASCLRKHLVGQDAKKSVFVEEYRQFWQARGENVSLKVAGEIAEIADSNNEIAVIYADGNNFGSLFGRCESLAGLRLLSQFSENAAYTAVFTALKENQALLEGRAVEIIALGGDDIFLLVPARAALPLAVTAGEHFDRLFKNLSTDKTGPTLSLGVVIAGAKTPVRYLFEMAQALLKEAKKRIYKAGKEAREGTLDIAVLASYASYQDHIVSYRQSTLVREDGMRFEPDNRKQNAKAGAVKTILTLRPYTFTEARRFMKAVNLLQAAPASRVPGRSWFYGLRTAAEQYGRQVAELFFRYQYARLSEAQRETLKKFWEIITGATYEPEMFFPSKERGEKRYYCPWLDVVELWNYVGTEGDVR</sequence>
<dbReference type="PANTHER" id="PTHR36528:SF1">
    <property type="entry name" value="CRISPR SYSTEM SINGLE-STRAND-SPECIFIC DEOXYRIBONUCLEASE CAS10_CSM1 (SUBTYPE III-A)"/>
    <property type="match status" value="1"/>
</dbReference>
<dbReference type="PROSITE" id="PS50887">
    <property type="entry name" value="GGDEF"/>
    <property type="match status" value="1"/>
</dbReference>
<dbReference type="EMBL" id="JAUSUX010000003">
    <property type="protein sequence ID" value="MDQ0285535.1"/>
    <property type="molecule type" value="Genomic_DNA"/>
</dbReference>
<organism evidence="4 5">
    <name type="scientific">Desulfofundulus luciae</name>
    <dbReference type="NCBI Taxonomy" id="74702"/>
    <lineage>
        <taxon>Bacteria</taxon>
        <taxon>Bacillati</taxon>
        <taxon>Bacillota</taxon>
        <taxon>Clostridia</taxon>
        <taxon>Eubacteriales</taxon>
        <taxon>Peptococcaceae</taxon>
        <taxon>Desulfofundulus</taxon>
    </lineage>
</organism>
<evidence type="ECO:0000313" key="4">
    <source>
        <dbReference type="EMBL" id="MDQ0285535.1"/>
    </source>
</evidence>
<evidence type="ECO:0000259" key="3">
    <source>
        <dbReference type="PROSITE" id="PS50887"/>
    </source>
</evidence>
<comment type="caution">
    <text evidence="4">The sequence shown here is derived from an EMBL/GenBank/DDBJ whole genome shotgun (WGS) entry which is preliminary data.</text>
</comment>